<dbReference type="AlphaFoldDB" id="X0W6J1"/>
<protein>
    <recommendedName>
        <fullName evidence="1">NADPH-dependent FMN reductase-like domain-containing protein</fullName>
    </recommendedName>
</protein>
<dbReference type="SUPFAM" id="SSF52218">
    <property type="entry name" value="Flavoproteins"/>
    <property type="match status" value="1"/>
</dbReference>
<dbReference type="PANTHER" id="PTHR30543">
    <property type="entry name" value="CHROMATE REDUCTASE"/>
    <property type="match status" value="1"/>
</dbReference>
<dbReference type="InterPro" id="IPR029039">
    <property type="entry name" value="Flavoprotein-like_sf"/>
</dbReference>
<feature type="domain" description="NADPH-dependent FMN reductase-like" evidence="1">
    <location>
        <begin position="10"/>
        <end position="140"/>
    </location>
</feature>
<gene>
    <name evidence="2" type="ORF">S01H1_48093</name>
</gene>
<dbReference type="GO" id="GO:0005829">
    <property type="term" value="C:cytosol"/>
    <property type="evidence" value="ECO:0007669"/>
    <property type="project" value="TreeGrafter"/>
</dbReference>
<comment type="caution">
    <text evidence="2">The sequence shown here is derived from an EMBL/GenBank/DDBJ whole genome shotgun (WGS) entry which is preliminary data.</text>
</comment>
<proteinExistence type="predicted"/>
<accession>X0W6J1</accession>
<dbReference type="EMBL" id="BARS01030871">
    <property type="protein sequence ID" value="GAG26504.1"/>
    <property type="molecule type" value="Genomic_DNA"/>
</dbReference>
<dbReference type="PANTHER" id="PTHR30543:SF21">
    <property type="entry name" value="NAD(P)H-DEPENDENT FMN REDUCTASE LOT6"/>
    <property type="match status" value="1"/>
</dbReference>
<evidence type="ECO:0000259" key="1">
    <source>
        <dbReference type="Pfam" id="PF03358"/>
    </source>
</evidence>
<name>X0W6J1_9ZZZZ</name>
<dbReference type="InterPro" id="IPR005025">
    <property type="entry name" value="FMN_Rdtase-like_dom"/>
</dbReference>
<dbReference type="Gene3D" id="3.40.50.360">
    <property type="match status" value="1"/>
</dbReference>
<dbReference type="GO" id="GO:0010181">
    <property type="term" value="F:FMN binding"/>
    <property type="evidence" value="ECO:0007669"/>
    <property type="project" value="TreeGrafter"/>
</dbReference>
<sequence length="174" mass="18668">GLNSPFAMIAEANGIPATFLDLGDYPMPIYNGDSEASEGPPENSKKLKTVLEAHTGVFIASPEYNASISPLLKNTLDWLSRVRAEGEAPLEVFKTRVFAVGSASPGGMGGLRSLITLRHVLELGLGALVLPDQFAVPRAHEAFGEDGHLTNKEAQERYKLLIQKLARAAHVLHG</sequence>
<evidence type="ECO:0000313" key="2">
    <source>
        <dbReference type="EMBL" id="GAG26504.1"/>
    </source>
</evidence>
<feature type="non-terminal residue" evidence="2">
    <location>
        <position position="1"/>
    </location>
</feature>
<dbReference type="GO" id="GO:0016491">
    <property type="term" value="F:oxidoreductase activity"/>
    <property type="evidence" value="ECO:0007669"/>
    <property type="project" value="InterPro"/>
</dbReference>
<dbReference type="InterPro" id="IPR050712">
    <property type="entry name" value="NAD(P)H-dep_reductase"/>
</dbReference>
<reference evidence="2" key="1">
    <citation type="journal article" date="2014" name="Front. Microbiol.">
        <title>High frequency of phylogenetically diverse reductive dehalogenase-homologous genes in deep subseafloor sedimentary metagenomes.</title>
        <authorList>
            <person name="Kawai M."/>
            <person name="Futagami T."/>
            <person name="Toyoda A."/>
            <person name="Takaki Y."/>
            <person name="Nishi S."/>
            <person name="Hori S."/>
            <person name="Arai W."/>
            <person name="Tsubouchi T."/>
            <person name="Morono Y."/>
            <person name="Uchiyama I."/>
            <person name="Ito T."/>
            <person name="Fujiyama A."/>
            <person name="Inagaki F."/>
            <person name="Takami H."/>
        </authorList>
    </citation>
    <scope>NUCLEOTIDE SEQUENCE</scope>
    <source>
        <strain evidence="2">Expedition CK06-06</strain>
    </source>
</reference>
<dbReference type="Pfam" id="PF03358">
    <property type="entry name" value="FMN_red"/>
    <property type="match status" value="1"/>
</dbReference>
<organism evidence="2">
    <name type="scientific">marine sediment metagenome</name>
    <dbReference type="NCBI Taxonomy" id="412755"/>
    <lineage>
        <taxon>unclassified sequences</taxon>
        <taxon>metagenomes</taxon>
        <taxon>ecological metagenomes</taxon>
    </lineage>
</organism>